<evidence type="ECO:0000256" key="1">
    <source>
        <dbReference type="ARBA" id="ARBA00007637"/>
    </source>
</evidence>
<feature type="domain" description="NAD-dependent epimerase/dehydratase" evidence="2">
    <location>
        <begin position="3"/>
        <end position="167"/>
    </location>
</feature>
<accession>A0ABQ2EWL7</accession>
<dbReference type="EMBL" id="BMPP01000009">
    <property type="protein sequence ID" value="GGK29850.1"/>
    <property type="molecule type" value="Genomic_DNA"/>
</dbReference>
<comment type="similarity">
    <text evidence="1">Belongs to the NAD(P)-dependent epimerase/dehydratase family.</text>
</comment>
<dbReference type="SUPFAM" id="SSF51735">
    <property type="entry name" value="NAD(P)-binding Rossmann-fold domains"/>
    <property type="match status" value="1"/>
</dbReference>
<reference evidence="4" key="1">
    <citation type="journal article" date="2019" name="Int. J. Syst. Evol. Microbiol.">
        <title>The Global Catalogue of Microorganisms (GCM) 10K type strain sequencing project: providing services to taxonomists for standard genome sequencing and annotation.</title>
        <authorList>
            <consortium name="The Broad Institute Genomics Platform"/>
            <consortium name="The Broad Institute Genome Sequencing Center for Infectious Disease"/>
            <person name="Wu L."/>
            <person name="Ma J."/>
        </authorList>
    </citation>
    <scope>NUCLEOTIDE SEQUENCE [LARGE SCALE GENOMIC DNA]</scope>
    <source>
        <strain evidence="4">JCM 30331</strain>
    </source>
</reference>
<dbReference type="InterPro" id="IPR036291">
    <property type="entry name" value="NAD(P)-bd_dom_sf"/>
</dbReference>
<dbReference type="CDD" id="cd08946">
    <property type="entry name" value="SDR_e"/>
    <property type="match status" value="1"/>
</dbReference>
<organism evidence="3 4">
    <name type="scientific">Deinococcus malanensis</name>
    <dbReference type="NCBI Taxonomy" id="1706855"/>
    <lineage>
        <taxon>Bacteria</taxon>
        <taxon>Thermotogati</taxon>
        <taxon>Deinococcota</taxon>
        <taxon>Deinococci</taxon>
        <taxon>Deinococcales</taxon>
        <taxon>Deinococcaceae</taxon>
        <taxon>Deinococcus</taxon>
    </lineage>
</organism>
<name>A0ABQ2EWL7_9DEIO</name>
<sequence>MKVLITGAGGNLGRVLAPALQDNGYTPVLMDFRPLDTPYEFIQGDASSKADVFRAAEDADIIVHGAALHGVHLQNHSRDEFWKLNMEGTYHVYEAAREHGIRKVLLCSTMGVYGASISVPDSSFAVVTEDLPCLPGDFYGLTKTLAEELAGFYSRSHGIRTISYRLGMFVPENFLRYGFRLLKGGVDDRDVAQAFLLGLKNDTIMFDAFNVMAAVPFSLEQLPQWREDPRALLESRFPGIADLVTRRGENIDELLGAWGHVYWSIEKARAGLGYQPGYNFAEFYRALQSGNDAHYPFADLPWWGVPEQT</sequence>
<keyword evidence="4" id="KW-1185">Reference proteome</keyword>
<protein>
    <recommendedName>
        <fullName evidence="2">NAD-dependent epimerase/dehydratase domain-containing protein</fullName>
    </recommendedName>
</protein>
<dbReference type="Gene3D" id="3.40.50.720">
    <property type="entry name" value="NAD(P)-binding Rossmann-like Domain"/>
    <property type="match status" value="1"/>
</dbReference>
<dbReference type="Proteomes" id="UP000647587">
    <property type="component" value="Unassembled WGS sequence"/>
</dbReference>
<dbReference type="Pfam" id="PF01370">
    <property type="entry name" value="Epimerase"/>
    <property type="match status" value="1"/>
</dbReference>
<gene>
    <name evidence="3" type="ORF">GCM10008955_24620</name>
</gene>
<dbReference type="RefSeq" id="WP_189008954.1">
    <property type="nucleotide sequence ID" value="NZ_BMPP01000009.1"/>
</dbReference>
<evidence type="ECO:0000313" key="4">
    <source>
        <dbReference type="Proteomes" id="UP000647587"/>
    </source>
</evidence>
<dbReference type="PANTHER" id="PTHR43000">
    <property type="entry name" value="DTDP-D-GLUCOSE 4,6-DEHYDRATASE-RELATED"/>
    <property type="match status" value="1"/>
</dbReference>
<comment type="caution">
    <text evidence="3">The sequence shown here is derived from an EMBL/GenBank/DDBJ whole genome shotgun (WGS) entry which is preliminary data.</text>
</comment>
<dbReference type="InterPro" id="IPR001509">
    <property type="entry name" value="Epimerase_deHydtase"/>
</dbReference>
<evidence type="ECO:0000259" key="2">
    <source>
        <dbReference type="Pfam" id="PF01370"/>
    </source>
</evidence>
<evidence type="ECO:0000313" key="3">
    <source>
        <dbReference type="EMBL" id="GGK29850.1"/>
    </source>
</evidence>
<proteinExistence type="inferred from homology"/>